<comment type="caution">
    <text evidence="5">The sequence shown here is derived from an EMBL/GenBank/DDBJ whole genome shotgun (WGS) entry which is preliminary data.</text>
</comment>
<dbReference type="EMBL" id="JAVDXV010000002">
    <property type="protein sequence ID" value="MDR7332240.1"/>
    <property type="molecule type" value="Genomic_DNA"/>
</dbReference>
<dbReference type="PROSITE" id="PS00622">
    <property type="entry name" value="HTH_LUXR_1"/>
    <property type="match status" value="1"/>
</dbReference>
<accession>A0ABU2A5E9</accession>
<dbReference type="PRINTS" id="PR00038">
    <property type="entry name" value="HTHLUXR"/>
</dbReference>
<dbReference type="CDD" id="cd06170">
    <property type="entry name" value="LuxR_C_like"/>
    <property type="match status" value="1"/>
</dbReference>
<dbReference type="Proteomes" id="UP001180825">
    <property type="component" value="Unassembled WGS sequence"/>
</dbReference>
<protein>
    <submittedName>
        <fullName evidence="5">DNA-binding CsgD family transcriptional regulator</fullName>
    </submittedName>
</protein>
<name>A0ABU2A5E9_9BURK</name>
<evidence type="ECO:0000256" key="1">
    <source>
        <dbReference type="ARBA" id="ARBA00023015"/>
    </source>
</evidence>
<dbReference type="InterPro" id="IPR016032">
    <property type="entry name" value="Sig_transdc_resp-reg_C-effctor"/>
</dbReference>
<gene>
    <name evidence="5" type="ORF">J2X21_001366</name>
</gene>
<dbReference type="RefSeq" id="WP_310326494.1">
    <property type="nucleotide sequence ID" value="NZ_JAVDXV010000002.1"/>
</dbReference>
<evidence type="ECO:0000259" key="4">
    <source>
        <dbReference type="PROSITE" id="PS50043"/>
    </source>
</evidence>
<dbReference type="InterPro" id="IPR000792">
    <property type="entry name" value="Tscrpt_reg_LuxR_C"/>
</dbReference>
<keyword evidence="1" id="KW-0805">Transcription regulation</keyword>
<feature type="domain" description="HTH luxR-type" evidence="4">
    <location>
        <begin position="259"/>
        <end position="321"/>
    </location>
</feature>
<dbReference type="SUPFAM" id="SSF46894">
    <property type="entry name" value="C-terminal effector domain of the bipartite response regulators"/>
    <property type="match status" value="1"/>
</dbReference>
<dbReference type="PROSITE" id="PS50043">
    <property type="entry name" value="HTH_LUXR_2"/>
    <property type="match status" value="1"/>
</dbReference>
<dbReference type="Pfam" id="PF00196">
    <property type="entry name" value="GerE"/>
    <property type="match status" value="1"/>
</dbReference>
<reference evidence="5 6" key="1">
    <citation type="submission" date="2023-07" db="EMBL/GenBank/DDBJ databases">
        <title>Sorghum-associated microbial communities from plants grown in Nebraska, USA.</title>
        <authorList>
            <person name="Schachtman D."/>
        </authorList>
    </citation>
    <scope>NUCLEOTIDE SEQUENCE [LARGE SCALE GENOMIC DNA]</scope>
    <source>
        <strain evidence="5 6">BE316</strain>
    </source>
</reference>
<keyword evidence="6" id="KW-1185">Reference proteome</keyword>
<sequence length="321" mass="35004">MSHALSPADLTAWLTDARRLGAAAFAEVCFERLRAELRCERGAIISSRHGERAYHDAHYFGFPDIAATMASWQQVAHLDSVSPQLVMNPGRAKLQDADMPEIAGPECEPLRQHLRNHDVIHTLALAVCTPDRPETMTVFLLVRTQQGDRYGPGDQARLEALGPLVDELLAINRAQSLMRSPHIGAQDLPVALASHGGGLLVSTPAFARLMWPGAAPETSLLEPDCLRALQAGRAWPLADGKHSLVGLPEADGWLLRLRPSSRIDQLTQREREVAGLYAGGSSYKEISKRLALSPATVRNHLANIYRKLEVGHRTGLIGALS</sequence>
<dbReference type="SMART" id="SM00421">
    <property type="entry name" value="HTH_LUXR"/>
    <property type="match status" value="1"/>
</dbReference>
<evidence type="ECO:0000313" key="5">
    <source>
        <dbReference type="EMBL" id="MDR7332240.1"/>
    </source>
</evidence>
<dbReference type="InterPro" id="IPR036388">
    <property type="entry name" value="WH-like_DNA-bd_sf"/>
</dbReference>
<keyword evidence="3" id="KW-0804">Transcription</keyword>
<organism evidence="5 6">
    <name type="scientific">Roseateles asaccharophilus</name>
    <dbReference type="NCBI Taxonomy" id="582607"/>
    <lineage>
        <taxon>Bacteria</taxon>
        <taxon>Pseudomonadati</taxon>
        <taxon>Pseudomonadota</taxon>
        <taxon>Betaproteobacteria</taxon>
        <taxon>Burkholderiales</taxon>
        <taxon>Sphaerotilaceae</taxon>
        <taxon>Roseateles</taxon>
    </lineage>
</organism>
<evidence type="ECO:0000256" key="2">
    <source>
        <dbReference type="ARBA" id="ARBA00023125"/>
    </source>
</evidence>
<dbReference type="PANTHER" id="PTHR44688">
    <property type="entry name" value="DNA-BINDING TRANSCRIPTIONAL ACTIVATOR DEVR_DOSR"/>
    <property type="match status" value="1"/>
</dbReference>
<evidence type="ECO:0000256" key="3">
    <source>
        <dbReference type="ARBA" id="ARBA00023163"/>
    </source>
</evidence>
<proteinExistence type="predicted"/>
<dbReference type="PANTHER" id="PTHR44688:SF16">
    <property type="entry name" value="DNA-BINDING TRANSCRIPTIONAL ACTIVATOR DEVR_DOSR"/>
    <property type="match status" value="1"/>
</dbReference>
<keyword evidence="2 5" id="KW-0238">DNA-binding</keyword>
<dbReference type="Gene3D" id="1.10.10.10">
    <property type="entry name" value="Winged helix-like DNA-binding domain superfamily/Winged helix DNA-binding domain"/>
    <property type="match status" value="1"/>
</dbReference>
<dbReference type="GO" id="GO:0003677">
    <property type="term" value="F:DNA binding"/>
    <property type="evidence" value="ECO:0007669"/>
    <property type="project" value="UniProtKB-KW"/>
</dbReference>
<evidence type="ECO:0000313" key="6">
    <source>
        <dbReference type="Proteomes" id="UP001180825"/>
    </source>
</evidence>